<dbReference type="Pfam" id="PF11051">
    <property type="entry name" value="Mannosyl_trans3"/>
    <property type="match status" value="1"/>
</dbReference>
<dbReference type="GO" id="GO:0016757">
    <property type="term" value="F:glycosyltransferase activity"/>
    <property type="evidence" value="ECO:0007669"/>
    <property type="project" value="InterPro"/>
</dbReference>
<dbReference type="EMBL" id="ML732262">
    <property type="protein sequence ID" value="KAB8071819.1"/>
    <property type="molecule type" value="Genomic_DNA"/>
</dbReference>
<accession>A0A5N5WU27</accession>
<organism evidence="3 4">
    <name type="scientific">Aspergillus leporis</name>
    <dbReference type="NCBI Taxonomy" id="41062"/>
    <lineage>
        <taxon>Eukaryota</taxon>
        <taxon>Fungi</taxon>
        <taxon>Dikarya</taxon>
        <taxon>Ascomycota</taxon>
        <taxon>Pezizomycotina</taxon>
        <taxon>Eurotiomycetes</taxon>
        <taxon>Eurotiomycetidae</taxon>
        <taxon>Eurotiales</taxon>
        <taxon>Aspergillaceae</taxon>
        <taxon>Aspergillus</taxon>
        <taxon>Aspergillus subgen. Circumdati</taxon>
    </lineage>
</organism>
<sequence>MGSTVSGGPPMNFRRVPAMIQPSYYMLFSQGVPGEGDKETFIQVAAAMGEPFYTASENLRYFASEGWRRYLRVCYGPGRPRG</sequence>
<dbReference type="InterPro" id="IPR022751">
    <property type="entry name" value="Alpha_mannosyltransferase"/>
</dbReference>
<dbReference type="Proteomes" id="UP000326565">
    <property type="component" value="Unassembled WGS sequence"/>
</dbReference>
<keyword evidence="2" id="KW-0808">Transferase</keyword>
<evidence type="ECO:0000313" key="4">
    <source>
        <dbReference type="Proteomes" id="UP000326565"/>
    </source>
</evidence>
<evidence type="ECO:0000313" key="3">
    <source>
        <dbReference type="EMBL" id="KAB8071819.1"/>
    </source>
</evidence>
<comment type="similarity">
    <text evidence="1">Belongs to the MNN1/MNT family.</text>
</comment>
<evidence type="ECO:0000256" key="1">
    <source>
        <dbReference type="ARBA" id="ARBA00009105"/>
    </source>
</evidence>
<reference evidence="3 4" key="1">
    <citation type="submission" date="2019-04" db="EMBL/GenBank/DDBJ databases">
        <title>Friends and foes A comparative genomics study of 23 Aspergillus species from section Flavi.</title>
        <authorList>
            <consortium name="DOE Joint Genome Institute"/>
            <person name="Kjaerbolling I."/>
            <person name="Vesth T."/>
            <person name="Frisvad J.C."/>
            <person name="Nybo J.L."/>
            <person name="Theobald S."/>
            <person name="Kildgaard S."/>
            <person name="Isbrandt T."/>
            <person name="Kuo A."/>
            <person name="Sato A."/>
            <person name="Lyhne E.K."/>
            <person name="Kogle M.E."/>
            <person name="Wiebenga A."/>
            <person name="Kun R.S."/>
            <person name="Lubbers R.J."/>
            <person name="Makela M.R."/>
            <person name="Barry K."/>
            <person name="Chovatia M."/>
            <person name="Clum A."/>
            <person name="Daum C."/>
            <person name="Haridas S."/>
            <person name="He G."/>
            <person name="LaButti K."/>
            <person name="Lipzen A."/>
            <person name="Mondo S."/>
            <person name="Riley R."/>
            <person name="Salamov A."/>
            <person name="Simmons B.A."/>
            <person name="Magnuson J.K."/>
            <person name="Henrissat B."/>
            <person name="Mortensen U.H."/>
            <person name="Larsen T.O."/>
            <person name="Devries R.P."/>
            <person name="Grigoriev I.V."/>
            <person name="Machida M."/>
            <person name="Baker S.E."/>
            <person name="Andersen M.R."/>
        </authorList>
    </citation>
    <scope>NUCLEOTIDE SEQUENCE [LARGE SCALE GENOMIC DNA]</scope>
    <source>
        <strain evidence="3 4">CBS 151.66</strain>
    </source>
</reference>
<evidence type="ECO:0000256" key="2">
    <source>
        <dbReference type="ARBA" id="ARBA00022679"/>
    </source>
</evidence>
<proteinExistence type="inferred from homology"/>
<keyword evidence="4" id="KW-1185">Reference proteome</keyword>
<protein>
    <submittedName>
        <fullName evidence="3">Uncharacterized protein</fullName>
    </submittedName>
</protein>
<dbReference type="OrthoDB" id="430354at2759"/>
<gene>
    <name evidence="3" type="ORF">BDV29DRAFT_159093</name>
</gene>
<name>A0A5N5WU27_9EURO</name>
<dbReference type="AlphaFoldDB" id="A0A5N5WU27"/>